<dbReference type="EMBL" id="JRPJ02000036">
    <property type="protein sequence ID" value="TLE09086.1"/>
    <property type="molecule type" value="Genomic_DNA"/>
</dbReference>
<accession>A0A4U8U6V2</accession>
<organism evidence="1 2">
    <name type="scientific">Helicobacter bilis</name>
    <dbReference type="NCBI Taxonomy" id="37372"/>
    <lineage>
        <taxon>Bacteria</taxon>
        <taxon>Pseudomonadati</taxon>
        <taxon>Campylobacterota</taxon>
        <taxon>Epsilonproteobacteria</taxon>
        <taxon>Campylobacterales</taxon>
        <taxon>Helicobacteraceae</taxon>
        <taxon>Helicobacter</taxon>
    </lineage>
</organism>
<evidence type="ECO:0000313" key="1">
    <source>
        <dbReference type="EMBL" id="TLE09086.1"/>
    </source>
</evidence>
<dbReference type="AlphaFoldDB" id="A0A4U8U6V2"/>
<sequence>MHLHCPTYRIFEDISEDLAICLLESHVFMLSDSSGNFIDLSGIDADFFYTKKVFQSYARL</sequence>
<proteinExistence type="predicted"/>
<name>A0A4U8U6V2_9HELI</name>
<evidence type="ECO:0000313" key="2">
    <source>
        <dbReference type="Proteomes" id="UP000029857"/>
    </source>
</evidence>
<reference evidence="1 2" key="1">
    <citation type="journal article" date="2014" name="Genome Announc.">
        <title>Draft genome sequences of eight enterohepatic helicobacter species isolated from both laboratory and wild rodents.</title>
        <authorList>
            <person name="Sheh A."/>
            <person name="Shen Z."/>
            <person name="Fox J.G."/>
        </authorList>
    </citation>
    <scope>NUCLEOTIDE SEQUENCE [LARGE SCALE GENOMIC DNA]</scope>
    <source>
        <strain evidence="1 2">ATCC 49320</strain>
    </source>
</reference>
<protein>
    <submittedName>
        <fullName evidence="1">Uncharacterized protein</fullName>
    </submittedName>
</protein>
<comment type="caution">
    <text evidence="1">The sequence shown here is derived from an EMBL/GenBank/DDBJ whole genome shotgun (WGS) entry which is preliminary data.</text>
</comment>
<gene>
    <name evidence="1" type="ORF">LS79_008705</name>
</gene>
<dbReference type="Proteomes" id="UP000029857">
    <property type="component" value="Unassembled WGS sequence"/>
</dbReference>
<dbReference type="RefSeq" id="WP_034562903.1">
    <property type="nucleotide sequence ID" value="NZ_CAMCCI010000167.1"/>
</dbReference>